<protein>
    <submittedName>
        <fullName evidence="5">BTAD domain-containing putative transcriptional regulator</fullName>
    </submittedName>
</protein>
<dbReference type="EMBL" id="BAAAHQ010000016">
    <property type="protein sequence ID" value="GAA0930650.1"/>
    <property type="molecule type" value="Genomic_DNA"/>
</dbReference>
<organism evidence="5 6">
    <name type="scientific">Nonomuraea longicatena</name>
    <dbReference type="NCBI Taxonomy" id="83682"/>
    <lineage>
        <taxon>Bacteria</taxon>
        <taxon>Bacillati</taxon>
        <taxon>Actinomycetota</taxon>
        <taxon>Actinomycetes</taxon>
        <taxon>Streptosporangiales</taxon>
        <taxon>Streptosporangiaceae</taxon>
        <taxon>Nonomuraea</taxon>
    </lineage>
</organism>
<dbReference type="InterPro" id="IPR049945">
    <property type="entry name" value="AAA_22"/>
</dbReference>
<dbReference type="SUPFAM" id="SSF46894">
    <property type="entry name" value="C-terminal effector domain of the bipartite response regulators"/>
    <property type="match status" value="1"/>
</dbReference>
<dbReference type="PANTHER" id="PTHR47691">
    <property type="entry name" value="REGULATOR-RELATED"/>
    <property type="match status" value="1"/>
</dbReference>
<dbReference type="InterPro" id="IPR027417">
    <property type="entry name" value="P-loop_NTPase"/>
</dbReference>
<evidence type="ECO:0000313" key="5">
    <source>
        <dbReference type="EMBL" id="GAA0930650.1"/>
    </source>
</evidence>
<evidence type="ECO:0000313" key="6">
    <source>
        <dbReference type="Proteomes" id="UP001501578"/>
    </source>
</evidence>
<dbReference type="Gene3D" id="3.40.50.300">
    <property type="entry name" value="P-loop containing nucleotide triphosphate hydrolases"/>
    <property type="match status" value="1"/>
</dbReference>
<dbReference type="Pfam" id="PF03704">
    <property type="entry name" value="BTAD"/>
    <property type="match status" value="1"/>
</dbReference>
<dbReference type="InterPro" id="IPR011990">
    <property type="entry name" value="TPR-like_helical_dom_sf"/>
</dbReference>
<dbReference type="SMART" id="SM00862">
    <property type="entry name" value="Trans_reg_C"/>
    <property type="match status" value="1"/>
</dbReference>
<reference evidence="5 6" key="1">
    <citation type="journal article" date="2019" name="Int. J. Syst. Evol. Microbiol.">
        <title>The Global Catalogue of Microorganisms (GCM) 10K type strain sequencing project: providing services to taxonomists for standard genome sequencing and annotation.</title>
        <authorList>
            <consortium name="The Broad Institute Genomics Platform"/>
            <consortium name="The Broad Institute Genome Sequencing Center for Infectious Disease"/>
            <person name="Wu L."/>
            <person name="Ma J."/>
        </authorList>
    </citation>
    <scope>NUCLEOTIDE SEQUENCE [LARGE SCALE GENOMIC DNA]</scope>
    <source>
        <strain evidence="5 6">JCM 11136</strain>
    </source>
</reference>
<dbReference type="InterPro" id="IPR016032">
    <property type="entry name" value="Sig_transdc_resp-reg_C-effctor"/>
</dbReference>
<feature type="domain" description="Bacterial transcriptional activator" evidence="4">
    <location>
        <begin position="77"/>
        <end position="212"/>
    </location>
</feature>
<name>A0ABN1PPG4_9ACTN</name>
<feature type="domain" description="OmpR/PhoB-type" evidence="3">
    <location>
        <begin position="5"/>
        <end position="70"/>
    </location>
</feature>
<evidence type="ECO:0000256" key="2">
    <source>
        <dbReference type="ARBA" id="ARBA00023125"/>
    </source>
</evidence>
<accession>A0ABN1PPG4</accession>
<dbReference type="InterPro" id="IPR036388">
    <property type="entry name" value="WH-like_DNA-bd_sf"/>
</dbReference>
<dbReference type="InterPro" id="IPR005158">
    <property type="entry name" value="BTAD"/>
</dbReference>
<sequence length="968" mass="102765">MRIGGARLRALLTLLALDAGRFVPVDSLAEALWPHGGPLDRAHALQSLVSRLRRALPGGVLRQGPGGYCLDVPPDAVDATRFERLAHEGGHALQEGRPDQAAALLREALALWRGEVADAVRLTELRLSAVEDRVRADLLRGAEPGPLVAELKELTAAHPLRERPRALLVQALHRQGRQAEALEAYESFRVLLADELGADPGPELQATHLAVLRGEAAGARGNLRAPLTSFVGRAEERAAIAARLRDNRLVTLVGPGGVGKSRLATKTAGELAVPGGVWLVELAPVTDPDDLVHAVAGALETAAPAQARPRDQLGRLAAALPAAETLIVLDDCEHLVEATARFAEDLLGRCPQLRVLATSREPLGILGEALFPVRPLPPDEGARLFAERAAAVRPDFSPDDEHAVAEICRRLDGLPLAIELAAARLRFLTAGQLAARLDDRFRVLTGGSRTALPRHRTLRAVVAWSWELLTDDERRSAQRLAVFPGTFAADAAPLVDELANKSLLQFTEGPRYRMLETIREYALERLAESGEPARARAEHAAYVLDLAERAAPELRGPGQLAGLQALRAERDNLLAALHYIRDIGDPSTAARLGRALSFFWTIGEDHAEAAAWLRLVLDVTDDPEVAAAYLLNVILSGDPTQASAEAGRLRELARDADPVIATVIRAGVASVTGEAAAGLAAIEAGEPCPDPWWRALLWFLRSALDGSLGDMEAMRDDLEAAVAAFRQTGERWGLAVSLSHLAFAQSTLGEAEAGIAALEESVRLARRLGTGDGDRVWLALLRVQIGDLDRARSELHGVLAGNPAAPLAGRAEVLLADLARADGDLAAAARHLERAARPGSTPDPSSTVLFLLASARLAMAQGRLDGAREQLAEAFELAASCRDLPLVGLVAVGVAELGLRRDPSGAAKVLGAAHALRGGAGARHPDVVRLTGALRDALGAGFPDGYDQGSRLDRGVALALVRARLTPP</sequence>
<dbReference type="Gene3D" id="1.25.40.10">
    <property type="entry name" value="Tetratricopeptide repeat domain"/>
    <property type="match status" value="2"/>
</dbReference>
<evidence type="ECO:0000256" key="1">
    <source>
        <dbReference type="ARBA" id="ARBA00005820"/>
    </source>
</evidence>
<comment type="caution">
    <text evidence="5">The sequence shown here is derived from an EMBL/GenBank/DDBJ whole genome shotgun (WGS) entry which is preliminary data.</text>
</comment>
<dbReference type="SUPFAM" id="SSF48452">
    <property type="entry name" value="TPR-like"/>
    <property type="match status" value="2"/>
</dbReference>
<dbReference type="Pfam" id="PF13401">
    <property type="entry name" value="AAA_22"/>
    <property type="match status" value="1"/>
</dbReference>
<comment type="similarity">
    <text evidence="1">Belongs to the AfsR/DnrI/RedD regulatory family.</text>
</comment>
<dbReference type="Proteomes" id="UP001501578">
    <property type="component" value="Unassembled WGS sequence"/>
</dbReference>
<dbReference type="SUPFAM" id="SSF52540">
    <property type="entry name" value="P-loop containing nucleoside triphosphate hydrolases"/>
    <property type="match status" value="1"/>
</dbReference>
<keyword evidence="2" id="KW-0238">DNA-binding</keyword>
<proteinExistence type="inferred from homology"/>
<dbReference type="Gene3D" id="1.10.10.10">
    <property type="entry name" value="Winged helix-like DNA-binding domain superfamily/Winged helix DNA-binding domain"/>
    <property type="match status" value="1"/>
</dbReference>
<dbReference type="PRINTS" id="PR00364">
    <property type="entry name" value="DISEASERSIST"/>
</dbReference>
<dbReference type="InterPro" id="IPR001867">
    <property type="entry name" value="OmpR/PhoB-type_DNA-bd"/>
</dbReference>
<dbReference type="PANTHER" id="PTHR47691:SF3">
    <property type="entry name" value="HTH-TYPE TRANSCRIPTIONAL REGULATOR RV0890C-RELATED"/>
    <property type="match status" value="1"/>
</dbReference>
<evidence type="ECO:0000259" key="3">
    <source>
        <dbReference type="SMART" id="SM00862"/>
    </source>
</evidence>
<keyword evidence="6" id="KW-1185">Reference proteome</keyword>
<evidence type="ECO:0000259" key="4">
    <source>
        <dbReference type="SMART" id="SM01043"/>
    </source>
</evidence>
<gene>
    <name evidence="5" type="ORF">GCM10009560_35250</name>
</gene>
<dbReference type="SMART" id="SM01043">
    <property type="entry name" value="BTAD"/>
    <property type="match status" value="1"/>
</dbReference>
<dbReference type="CDD" id="cd15831">
    <property type="entry name" value="BTAD"/>
    <property type="match status" value="1"/>
</dbReference>